<organism evidence="6 7">
    <name type="scientific">Neomoorella thermoacetica</name>
    <name type="common">Clostridium thermoaceticum</name>
    <dbReference type="NCBI Taxonomy" id="1525"/>
    <lineage>
        <taxon>Bacteria</taxon>
        <taxon>Bacillati</taxon>
        <taxon>Bacillota</taxon>
        <taxon>Clostridia</taxon>
        <taxon>Neomoorellales</taxon>
        <taxon>Neomoorellaceae</taxon>
        <taxon>Neomoorella</taxon>
    </lineage>
</organism>
<proteinExistence type="inferred from homology"/>
<dbReference type="OrthoDB" id="9779930at2"/>
<dbReference type="EMBL" id="MDDC01000024">
    <property type="protein sequence ID" value="OIQ55874.1"/>
    <property type="molecule type" value="Genomic_DNA"/>
</dbReference>
<accession>A0A1J5NAL0</accession>
<evidence type="ECO:0000313" key="6">
    <source>
        <dbReference type="EMBL" id="OIQ55874.1"/>
    </source>
</evidence>
<evidence type="ECO:0000256" key="1">
    <source>
        <dbReference type="ARBA" id="ARBA00002190"/>
    </source>
</evidence>
<evidence type="ECO:0000256" key="4">
    <source>
        <dbReference type="ARBA" id="ARBA00023125"/>
    </source>
</evidence>
<dbReference type="GO" id="GO:0004803">
    <property type="term" value="F:transposase activity"/>
    <property type="evidence" value="ECO:0007669"/>
    <property type="project" value="InterPro"/>
</dbReference>
<evidence type="ECO:0000256" key="5">
    <source>
        <dbReference type="ARBA" id="ARBA00023172"/>
    </source>
</evidence>
<evidence type="ECO:0008006" key="8">
    <source>
        <dbReference type="Google" id="ProtNLM"/>
    </source>
</evidence>
<dbReference type="InterPro" id="IPR001207">
    <property type="entry name" value="Transposase_mutator"/>
</dbReference>
<dbReference type="Proteomes" id="UP000182811">
    <property type="component" value="Unassembled WGS sequence"/>
</dbReference>
<dbReference type="GO" id="GO:0006313">
    <property type="term" value="P:DNA transposition"/>
    <property type="evidence" value="ECO:0007669"/>
    <property type="project" value="InterPro"/>
</dbReference>
<sequence>MVRTFSKEQLRAFIKENNLVTVQEAQEAVKALFGQLIEEMLEAELDHELGYSRYDYRNKKTDNMMNGHTKKRLNLNLVLWRSRFPGTVKVNLSL</sequence>
<evidence type="ECO:0000256" key="2">
    <source>
        <dbReference type="ARBA" id="ARBA00010961"/>
    </source>
</evidence>
<keyword evidence="4" id="KW-0238">DNA-binding</keyword>
<reference evidence="6 7" key="1">
    <citation type="submission" date="2016-08" db="EMBL/GenBank/DDBJ databases">
        <title>Genome-based comparison of Moorella thermoacetic strains.</title>
        <authorList>
            <person name="Poehlein A."/>
            <person name="Bengelsdorf F.R."/>
            <person name="Esser C."/>
            <person name="Duerre P."/>
            <person name="Daniel R."/>
        </authorList>
    </citation>
    <scope>NUCLEOTIDE SEQUENCE [LARGE SCALE GENOMIC DNA]</scope>
    <source>
        <strain evidence="6 7">DSM 21394</strain>
    </source>
</reference>
<keyword evidence="5" id="KW-0233">DNA recombination</keyword>
<comment type="function">
    <text evidence="1">Required for the transposition of the insertion element.</text>
</comment>
<comment type="caution">
    <text evidence="6">The sequence shown here is derived from an EMBL/GenBank/DDBJ whole genome shotgun (WGS) entry which is preliminary data.</text>
</comment>
<gene>
    <name evidence="6" type="ORF">MOTE_23740</name>
</gene>
<protein>
    <recommendedName>
        <fullName evidence="8">Transposase, Mutator family</fullName>
    </recommendedName>
</protein>
<dbReference type="Pfam" id="PF00872">
    <property type="entry name" value="Transposase_mut"/>
    <property type="match status" value="1"/>
</dbReference>
<dbReference type="GO" id="GO:0003677">
    <property type="term" value="F:DNA binding"/>
    <property type="evidence" value="ECO:0007669"/>
    <property type="project" value="UniProtKB-KW"/>
</dbReference>
<keyword evidence="3" id="KW-0815">Transposition</keyword>
<name>A0A1J5NAL0_NEOTH</name>
<dbReference type="AlphaFoldDB" id="A0A1J5NAL0"/>
<evidence type="ECO:0000313" key="7">
    <source>
        <dbReference type="Proteomes" id="UP000182811"/>
    </source>
</evidence>
<evidence type="ECO:0000256" key="3">
    <source>
        <dbReference type="ARBA" id="ARBA00022578"/>
    </source>
</evidence>
<comment type="similarity">
    <text evidence="2">Belongs to the transposase mutator family.</text>
</comment>